<accession>A0ABQ6IFK3</accession>
<dbReference type="Proteomes" id="UP001157125">
    <property type="component" value="Unassembled WGS sequence"/>
</dbReference>
<sequence length="124" mass="13582">MCSGRCGPEADADGGVGAFALRVSVARVTMNHMATVILLHSALGLTSQVRDWAESLETEGHTVHTPDLFAGRTFTDVDSAVDFADGEGEPPRSFLRLSRHSTRCEAPWCLRDSRLARPWPSWSR</sequence>
<reference evidence="2" key="1">
    <citation type="journal article" date="2019" name="Int. J. Syst. Evol. Microbiol.">
        <title>The Global Catalogue of Microorganisms (GCM) 10K type strain sequencing project: providing services to taxonomists for standard genome sequencing and annotation.</title>
        <authorList>
            <consortium name="The Broad Institute Genomics Platform"/>
            <consortium name="The Broad Institute Genome Sequencing Center for Infectious Disease"/>
            <person name="Wu L."/>
            <person name="Ma J."/>
        </authorList>
    </citation>
    <scope>NUCLEOTIDE SEQUENCE [LARGE SCALE GENOMIC DNA]</scope>
    <source>
        <strain evidence="2">NBRC 112299</strain>
    </source>
</reference>
<evidence type="ECO:0000313" key="2">
    <source>
        <dbReference type="Proteomes" id="UP001157125"/>
    </source>
</evidence>
<proteinExistence type="predicted"/>
<dbReference type="InterPro" id="IPR029058">
    <property type="entry name" value="AB_hydrolase_fold"/>
</dbReference>
<gene>
    <name evidence="1" type="ORF">GCM10025876_21120</name>
</gene>
<protein>
    <recommendedName>
        <fullName evidence="3">Dienelactone hydrolase domain-containing protein</fullName>
    </recommendedName>
</protein>
<evidence type="ECO:0000313" key="1">
    <source>
        <dbReference type="EMBL" id="GMA35908.1"/>
    </source>
</evidence>
<dbReference type="EMBL" id="BSUN01000001">
    <property type="protein sequence ID" value="GMA35908.1"/>
    <property type="molecule type" value="Genomic_DNA"/>
</dbReference>
<evidence type="ECO:0008006" key="3">
    <source>
        <dbReference type="Google" id="ProtNLM"/>
    </source>
</evidence>
<dbReference type="Gene3D" id="3.40.50.1820">
    <property type="entry name" value="alpha/beta hydrolase"/>
    <property type="match status" value="1"/>
</dbReference>
<organism evidence="1 2">
    <name type="scientific">Demequina litorisediminis</name>
    <dbReference type="NCBI Taxonomy" id="1849022"/>
    <lineage>
        <taxon>Bacteria</taxon>
        <taxon>Bacillati</taxon>
        <taxon>Actinomycetota</taxon>
        <taxon>Actinomycetes</taxon>
        <taxon>Micrococcales</taxon>
        <taxon>Demequinaceae</taxon>
        <taxon>Demequina</taxon>
    </lineage>
</organism>
<keyword evidence="2" id="KW-1185">Reference proteome</keyword>
<name>A0ABQ6IFK3_9MICO</name>
<comment type="caution">
    <text evidence="1">The sequence shown here is derived from an EMBL/GenBank/DDBJ whole genome shotgun (WGS) entry which is preliminary data.</text>
</comment>